<gene>
    <name evidence="1" type="ORF">QGN17_18635</name>
</gene>
<reference evidence="1" key="1">
    <citation type="submission" date="2023-04" db="EMBL/GenBank/DDBJ databases">
        <title>Sphingomonas sp. MAHUQ-71 isolated from rice field.</title>
        <authorList>
            <person name="Huq M.A."/>
        </authorList>
    </citation>
    <scope>NUCLEOTIDE SEQUENCE</scope>
    <source>
        <strain evidence="1">MAHUQ-71</strain>
    </source>
</reference>
<dbReference type="EMBL" id="JARYGZ010000004">
    <property type="protein sequence ID" value="MDH7640757.1"/>
    <property type="molecule type" value="Genomic_DNA"/>
</dbReference>
<proteinExistence type="predicted"/>
<evidence type="ECO:0008006" key="3">
    <source>
        <dbReference type="Google" id="ProtNLM"/>
    </source>
</evidence>
<dbReference type="PROSITE" id="PS51257">
    <property type="entry name" value="PROKAR_LIPOPROTEIN"/>
    <property type="match status" value="1"/>
</dbReference>
<comment type="caution">
    <text evidence="1">The sequence shown here is derived from an EMBL/GenBank/DDBJ whole genome shotgun (WGS) entry which is preliminary data.</text>
</comment>
<dbReference type="RefSeq" id="WP_281046110.1">
    <property type="nucleotide sequence ID" value="NZ_JARYGZ010000004.1"/>
</dbReference>
<organism evidence="1 2">
    <name type="scientific">Sphingomonas oryzagri</name>
    <dbReference type="NCBI Taxonomy" id="3042314"/>
    <lineage>
        <taxon>Bacteria</taxon>
        <taxon>Pseudomonadati</taxon>
        <taxon>Pseudomonadota</taxon>
        <taxon>Alphaproteobacteria</taxon>
        <taxon>Sphingomonadales</taxon>
        <taxon>Sphingomonadaceae</taxon>
        <taxon>Sphingomonas</taxon>
    </lineage>
</organism>
<evidence type="ECO:0000313" key="1">
    <source>
        <dbReference type="EMBL" id="MDH7640757.1"/>
    </source>
</evidence>
<protein>
    <recommendedName>
        <fullName evidence="3">Lipoprotein</fullName>
    </recommendedName>
</protein>
<name>A0ABT6N6M8_9SPHN</name>
<sequence>MVRKIAAVILLCASLGGCSYSYNLIAAVRNGHIVIEVDPTSSQHPACLRRIEVSAESERDPNWLESVSYDDDCANKFPLPYGYRLRGEHQTETEEVAAKPLRRGTIYEVTATTGATGYGGGRFIVHADGRVENLPPEPLPLETGNGS</sequence>
<accession>A0ABT6N6M8</accession>
<keyword evidence="2" id="KW-1185">Reference proteome</keyword>
<dbReference type="Proteomes" id="UP001160625">
    <property type="component" value="Unassembled WGS sequence"/>
</dbReference>
<evidence type="ECO:0000313" key="2">
    <source>
        <dbReference type="Proteomes" id="UP001160625"/>
    </source>
</evidence>